<dbReference type="RefSeq" id="WP_312741618.1">
    <property type="nucleotide sequence ID" value="NZ_CP116968.1"/>
</dbReference>
<evidence type="ECO:0000313" key="5">
    <source>
        <dbReference type="Proteomes" id="UP001302494"/>
    </source>
</evidence>
<keyword evidence="1 4" id="KW-0489">Methyltransferase</keyword>
<dbReference type="EMBL" id="CP116968">
    <property type="protein sequence ID" value="WNM60621.1"/>
    <property type="molecule type" value="Genomic_DNA"/>
</dbReference>
<proteinExistence type="predicted"/>
<dbReference type="Pfam" id="PF10017">
    <property type="entry name" value="Methyltransf_33"/>
    <property type="match status" value="1"/>
</dbReference>
<dbReference type="NCBIfam" id="TIGR03438">
    <property type="entry name" value="egtD_ergothio"/>
    <property type="match status" value="1"/>
</dbReference>
<dbReference type="GO" id="GO:0052706">
    <property type="term" value="F:L-histidine N(alpha)-methyltransferase activity"/>
    <property type="evidence" value="ECO:0007669"/>
    <property type="project" value="UniProtKB-EC"/>
</dbReference>
<evidence type="ECO:0000256" key="2">
    <source>
        <dbReference type="ARBA" id="ARBA00022679"/>
    </source>
</evidence>
<dbReference type="PANTHER" id="PTHR43397:SF1">
    <property type="entry name" value="ERGOTHIONEINE BIOSYNTHESIS PROTEIN 1"/>
    <property type="match status" value="1"/>
</dbReference>
<dbReference type="PANTHER" id="PTHR43397">
    <property type="entry name" value="ERGOTHIONEINE BIOSYNTHESIS PROTEIN 1"/>
    <property type="match status" value="1"/>
</dbReference>
<protein>
    <submittedName>
        <fullName evidence="4">L-histidine N(Alpha)-methyltransferase</fullName>
        <ecNumber evidence="4">2.1.1.44</ecNumber>
    </submittedName>
</protein>
<evidence type="ECO:0000259" key="3">
    <source>
        <dbReference type="Pfam" id="PF10017"/>
    </source>
</evidence>
<feature type="domain" description="Histidine-specific methyltransferase SAM-dependent" evidence="3">
    <location>
        <begin position="24"/>
        <end position="325"/>
    </location>
</feature>
<evidence type="ECO:0000256" key="1">
    <source>
        <dbReference type="ARBA" id="ARBA00022603"/>
    </source>
</evidence>
<dbReference type="SUPFAM" id="SSF53335">
    <property type="entry name" value="S-adenosyl-L-methionine-dependent methyltransferases"/>
    <property type="match status" value="1"/>
</dbReference>
<name>A0AA96GF89_9BACT</name>
<dbReference type="Proteomes" id="UP001302494">
    <property type="component" value="Chromosome"/>
</dbReference>
<evidence type="ECO:0000313" key="4">
    <source>
        <dbReference type="EMBL" id="WNM60621.1"/>
    </source>
</evidence>
<dbReference type="PIRSF" id="PIRSF018005">
    <property type="entry name" value="UCP018005"/>
    <property type="match status" value="1"/>
</dbReference>
<keyword evidence="5" id="KW-1185">Reference proteome</keyword>
<dbReference type="EC" id="2.1.1.44" evidence="4"/>
<keyword evidence="2 4" id="KW-0808">Transferase</keyword>
<accession>A0AA96GF89</accession>
<dbReference type="InterPro" id="IPR029063">
    <property type="entry name" value="SAM-dependent_MTases_sf"/>
</dbReference>
<dbReference type="InterPro" id="IPR035094">
    <property type="entry name" value="EgtD"/>
</dbReference>
<dbReference type="KEGG" id="nneo:PQG83_12720"/>
<dbReference type="Gene3D" id="3.40.50.150">
    <property type="entry name" value="Vaccinia Virus protein VP39"/>
    <property type="match status" value="1"/>
</dbReference>
<dbReference type="InterPro" id="IPR017804">
    <property type="entry name" value="MeTrfase_EgtD-like"/>
</dbReference>
<sequence>MPSQTDPSITIDLPLTREDQDLIKTQITRGLQASPKTLPSKLFYDEQGSTLFEQICELPEYYQTRTEHQLLTNCAAEIVALSGAEELVELGSGAATKTRVLLDAMAKVDQLRYFVPFDVDEAIVRRVSEELVREYPGLHIHGVVGDFLVHLEHIPEGGKRLVVILGGTIGNLPAPAAQEFLSSVNFEMASGDYFLLGVQLITERSRLEAAYNDKQGITAKFNKNIIRVLGHHFGSQADLDSFDHIARYNNDEHRIEMWLRSREDQILDIQDLGLQVHLKQGEEIRTEISTKYDRPLAEALLAASGFALVKWYSDPDSLIGLALAKKP</sequence>
<organism evidence="4 5">
    <name type="scientific">Candidatus Nitrospira neomarina</name>
    <dbReference type="NCBI Taxonomy" id="3020899"/>
    <lineage>
        <taxon>Bacteria</taxon>
        <taxon>Pseudomonadati</taxon>
        <taxon>Nitrospirota</taxon>
        <taxon>Nitrospiria</taxon>
        <taxon>Nitrospirales</taxon>
        <taxon>Nitrospiraceae</taxon>
        <taxon>Nitrospira</taxon>
    </lineage>
</organism>
<dbReference type="AlphaFoldDB" id="A0AA96GF89"/>
<reference evidence="4 5" key="1">
    <citation type="submission" date="2023-01" db="EMBL/GenBank/DDBJ databases">
        <title>Cultivation and genomic characterization of new, ubiquitous marine nitrite-oxidizing bacteria from the Nitrospirales.</title>
        <authorList>
            <person name="Mueller A.J."/>
            <person name="Daebeler A."/>
            <person name="Herbold C.W."/>
            <person name="Kirkegaard R.H."/>
            <person name="Daims H."/>
        </authorList>
    </citation>
    <scope>NUCLEOTIDE SEQUENCE [LARGE SCALE GENOMIC DNA]</scope>
    <source>
        <strain evidence="4 5">DK</strain>
    </source>
</reference>
<dbReference type="InterPro" id="IPR051128">
    <property type="entry name" value="EgtD_Methyltrsf_superfamily"/>
</dbReference>
<gene>
    <name evidence="4" type="primary">egtD</name>
    <name evidence="4" type="ORF">PQG83_12720</name>
</gene>
<dbReference type="InterPro" id="IPR019257">
    <property type="entry name" value="MeTrfase_dom"/>
</dbReference>
<dbReference type="GO" id="GO:0032259">
    <property type="term" value="P:methylation"/>
    <property type="evidence" value="ECO:0007669"/>
    <property type="project" value="UniProtKB-KW"/>
</dbReference>